<accession>A0AAD6X276</accession>
<comment type="caution">
    <text evidence="2">The sequence shown here is derived from an EMBL/GenBank/DDBJ whole genome shotgun (WGS) entry which is preliminary data.</text>
</comment>
<dbReference type="Proteomes" id="UP001218188">
    <property type="component" value="Unassembled WGS sequence"/>
</dbReference>
<keyword evidence="3" id="KW-1185">Reference proteome</keyword>
<evidence type="ECO:0000313" key="2">
    <source>
        <dbReference type="EMBL" id="KAJ7029529.1"/>
    </source>
</evidence>
<feature type="region of interest" description="Disordered" evidence="1">
    <location>
        <begin position="1"/>
        <end position="31"/>
    </location>
</feature>
<gene>
    <name evidence="2" type="ORF">C8F04DRAFT_1187555</name>
</gene>
<evidence type="ECO:0000256" key="1">
    <source>
        <dbReference type="SAM" id="MobiDB-lite"/>
    </source>
</evidence>
<reference evidence="2" key="1">
    <citation type="submission" date="2023-03" db="EMBL/GenBank/DDBJ databases">
        <title>Massive genome expansion in bonnet fungi (Mycena s.s.) driven by repeated elements and novel gene families across ecological guilds.</title>
        <authorList>
            <consortium name="Lawrence Berkeley National Laboratory"/>
            <person name="Harder C.B."/>
            <person name="Miyauchi S."/>
            <person name="Viragh M."/>
            <person name="Kuo A."/>
            <person name="Thoen E."/>
            <person name="Andreopoulos B."/>
            <person name="Lu D."/>
            <person name="Skrede I."/>
            <person name="Drula E."/>
            <person name="Henrissat B."/>
            <person name="Morin E."/>
            <person name="Kohler A."/>
            <person name="Barry K."/>
            <person name="LaButti K."/>
            <person name="Morin E."/>
            <person name="Salamov A."/>
            <person name="Lipzen A."/>
            <person name="Mereny Z."/>
            <person name="Hegedus B."/>
            <person name="Baldrian P."/>
            <person name="Stursova M."/>
            <person name="Weitz H."/>
            <person name="Taylor A."/>
            <person name="Grigoriev I.V."/>
            <person name="Nagy L.G."/>
            <person name="Martin F."/>
            <person name="Kauserud H."/>
        </authorList>
    </citation>
    <scope>NUCLEOTIDE SEQUENCE</scope>
    <source>
        <strain evidence="2">CBHHK200</strain>
    </source>
</reference>
<dbReference type="AlphaFoldDB" id="A0AAD6X276"/>
<evidence type="ECO:0000313" key="3">
    <source>
        <dbReference type="Proteomes" id="UP001218188"/>
    </source>
</evidence>
<protein>
    <submittedName>
        <fullName evidence="2">Uncharacterized protein</fullName>
    </submittedName>
</protein>
<proteinExistence type="predicted"/>
<feature type="compositionally biased region" description="Basic and acidic residues" evidence="1">
    <location>
        <begin position="10"/>
        <end position="26"/>
    </location>
</feature>
<dbReference type="EMBL" id="JARJCM010000100">
    <property type="protein sequence ID" value="KAJ7029529.1"/>
    <property type="molecule type" value="Genomic_DNA"/>
</dbReference>
<organism evidence="2 3">
    <name type="scientific">Mycena alexandri</name>
    <dbReference type="NCBI Taxonomy" id="1745969"/>
    <lineage>
        <taxon>Eukaryota</taxon>
        <taxon>Fungi</taxon>
        <taxon>Dikarya</taxon>
        <taxon>Basidiomycota</taxon>
        <taxon>Agaricomycotina</taxon>
        <taxon>Agaricomycetes</taxon>
        <taxon>Agaricomycetidae</taxon>
        <taxon>Agaricales</taxon>
        <taxon>Marasmiineae</taxon>
        <taxon>Mycenaceae</taxon>
        <taxon>Mycena</taxon>
    </lineage>
</organism>
<sequence>MSVLPSNEGARYRERTREFPEKKAEDYPSPGARLDSTLSFISNDASSCSLVTAPTVRELDTDEIHLKIMRVKFATISHDQGWGGRVPEMGRHRTYHGYTWFEAAILRRTRVTQTSPALDLWMAHAIAGVMAMAVSWVVQPHCRC</sequence>
<name>A0AAD6X276_9AGAR</name>